<comment type="similarity">
    <text evidence="3 13">Belongs to the cytochrome P450 family.</text>
</comment>
<dbReference type="PANTHER" id="PTHR24298">
    <property type="entry name" value="FLAVONOID 3'-MONOOXYGENASE-RELATED"/>
    <property type="match status" value="1"/>
</dbReference>
<dbReference type="InterPro" id="IPR017972">
    <property type="entry name" value="Cyt_P450_CS"/>
</dbReference>
<evidence type="ECO:0000313" key="14">
    <source>
        <dbReference type="EMBL" id="VDC72059.1"/>
    </source>
</evidence>
<evidence type="ECO:0000256" key="11">
    <source>
        <dbReference type="ARBA" id="ARBA00023136"/>
    </source>
</evidence>
<proteinExistence type="inferred from homology"/>
<evidence type="ECO:0008006" key="15">
    <source>
        <dbReference type="Google" id="ProtNLM"/>
    </source>
</evidence>
<evidence type="ECO:0000256" key="2">
    <source>
        <dbReference type="ARBA" id="ARBA00004167"/>
    </source>
</evidence>
<evidence type="ECO:0000256" key="13">
    <source>
        <dbReference type="RuleBase" id="RU000461"/>
    </source>
</evidence>
<dbReference type="Gene3D" id="1.10.630.10">
    <property type="entry name" value="Cytochrome P450"/>
    <property type="match status" value="1"/>
</dbReference>
<keyword evidence="5" id="KW-0812">Transmembrane</keyword>
<keyword evidence="8 13" id="KW-0560">Oxidoreductase</keyword>
<protein>
    <recommendedName>
        <fullName evidence="15">Cytochrome P450</fullName>
    </recommendedName>
</protein>
<dbReference type="InterPro" id="IPR002401">
    <property type="entry name" value="Cyt_P450_E_grp-I"/>
</dbReference>
<evidence type="ECO:0000256" key="3">
    <source>
        <dbReference type="ARBA" id="ARBA00010617"/>
    </source>
</evidence>
<evidence type="ECO:0000256" key="8">
    <source>
        <dbReference type="ARBA" id="ARBA00023002"/>
    </source>
</evidence>
<dbReference type="PANTHER" id="PTHR24298:SF541">
    <property type="entry name" value="CYTOCHROME P450 705A20-RELATED"/>
    <property type="match status" value="1"/>
</dbReference>
<dbReference type="InterPro" id="IPR036396">
    <property type="entry name" value="Cyt_P450_sf"/>
</dbReference>
<keyword evidence="6 12" id="KW-0479">Metal-binding</keyword>
<dbReference type="InterPro" id="IPR051103">
    <property type="entry name" value="Plant_metabolite_P450s"/>
</dbReference>
<dbReference type="AlphaFoldDB" id="A0A3P5YZ15"/>
<organism evidence="14">
    <name type="scientific">Brassica campestris</name>
    <name type="common">Field mustard</name>
    <dbReference type="NCBI Taxonomy" id="3711"/>
    <lineage>
        <taxon>Eukaryota</taxon>
        <taxon>Viridiplantae</taxon>
        <taxon>Streptophyta</taxon>
        <taxon>Embryophyta</taxon>
        <taxon>Tracheophyta</taxon>
        <taxon>Spermatophyta</taxon>
        <taxon>Magnoliopsida</taxon>
        <taxon>eudicotyledons</taxon>
        <taxon>Gunneridae</taxon>
        <taxon>Pentapetalae</taxon>
        <taxon>rosids</taxon>
        <taxon>malvids</taxon>
        <taxon>Brassicales</taxon>
        <taxon>Brassicaceae</taxon>
        <taxon>Brassiceae</taxon>
        <taxon>Brassica</taxon>
    </lineage>
</organism>
<keyword evidence="9 12" id="KW-0408">Iron</keyword>
<keyword evidence="4 12" id="KW-0349">Heme</keyword>
<dbReference type="GO" id="GO:0020037">
    <property type="term" value="F:heme binding"/>
    <property type="evidence" value="ECO:0007669"/>
    <property type="project" value="InterPro"/>
</dbReference>
<keyword evidence="10 13" id="KW-0503">Monooxygenase</keyword>
<dbReference type="CDD" id="cd20655">
    <property type="entry name" value="CYP93"/>
    <property type="match status" value="1"/>
</dbReference>
<feature type="binding site" description="axial binding residue" evidence="12">
    <location>
        <position position="460"/>
    </location>
    <ligand>
        <name>heme</name>
        <dbReference type="ChEBI" id="CHEBI:30413"/>
    </ligand>
    <ligandPart>
        <name>Fe</name>
        <dbReference type="ChEBI" id="CHEBI:18248"/>
    </ligandPart>
</feature>
<reference evidence="14" key="1">
    <citation type="submission" date="2018-11" db="EMBL/GenBank/DDBJ databases">
        <authorList>
            <consortium name="Genoscope - CEA"/>
            <person name="William W."/>
        </authorList>
    </citation>
    <scope>NUCLEOTIDE SEQUENCE</scope>
</reference>
<comment type="cofactor">
    <cofactor evidence="1 12">
        <name>heme</name>
        <dbReference type="ChEBI" id="CHEBI:30413"/>
    </cofactor>
</comment>
<comment type="subcellular location">
    <subcellularLocation>
        <location evidence="2">Membrane</location>
        <topology evidence="2">Single-pass membrane protein</topology>
    </subcellularLocation>
</comment>
<evidence type="ECO:0000256" key="4">
    <source>
        <dbReference type="ARBA" id="ARBA00022617"/>
    </source>
</evidence>
<dbReference type="PROSITE" id="PS00086">
    <property type="entry name" value="CYTOCHROME_P450"/>
    <property type="match status" value="1"/>
</dbReference>
<dbReference type="InterPro" id="IPR001128">
    <property type="entry name" value="Cyt_P450"/>
</dbReference>
<evidence type="ECO:0000256" key="9">
    <source>
        <dbReference type="ARBA" id="ARBA00023004"/>
    </source>
</evidence>
<evidence type="ECO:0000256" key="7">
    <source>
        <dbReference type="ARBA" id="ARBA00022989"/>
    </source>
</evidence>
<dbReference type="GO" id="GO:0016020">
    <property type="term" value="C:membrane"/>
    <property type="evidence" value="ECO:0007669"/>
    <property type="project" value="UniProtKB-SubCell"/>
</dbReference>
<evidence type="ECO:0000256" key="10">
    <source>
        <dbReference type="ARBA" id="ARBA00023033"/>
    </source>
</evidence>
<dbReference type="PRINTS" id="PR00385">
    <property type="entry name" value="P450"/>
</dbReference>
<evidence type="ECO:0000256" key="12">
    <source>
        <dbReference type="PIRSR" id="PIRSR602401-1"/>
    </source>
</evidence>
<dbReference type="GO" id="GO:0004497">
    <property type="term" value="F:monooxygenase activity"/>
    <property type="evidence" value="ECO:0007669"/>
    <property type="project" value="UniProtKB-KW"/>
</dbReference>
<sequence>MINVIMIILLCLISLLCFFTFFKKPKDSSDLPPSPPSMPIIGHLHLLLSSLIHKSFQKIASNYGPLLHLRIFNVPIVLVSSASVANEIFKSHDVNISSRGLPPIDESLFFGSSGFFSAPHGDYWKFMKKLVVANVLGPQAIERSRTIRAEELERFYFDLLEKAMKKDTVEICREAMKFTNNSTCKMIIGRRCWEENGEGERVRGLITESIALTKKVLFANLLRKPLEKLGIPLFKKEIMDISGRYNEVIESFLVEHETKLEKHHQGKDLMDVLLEAKEDENAEYKITRDHIKSLFVLKAIFLLHFLKKNETFENLQELFLGGTDTSKQTIQWTMARIINNPKVIERLREEMDFVVGKSRLIQETDLPNLPYLQAVVKEGLRMYPPVPLFGRRLQEGCKMGGFYVAEKTTLVVNGYAIMRDPNNWEDPDEFKPERFLREQRDEIREQVLTYLSFGSGRRGCPGSNLAYIFLGTAIGMMIQCFDWRTEEVKVNLEETLSGMVLTMAHPLKCIPVPRICSFPVHH</sequence>
<dbReference type="EMBL" id="LR031570">
    <property type="protein sequence ID" value="VDC72059.1"/>
    <property type="molecule type" value="Genomic_DNA"/>
</dbReference>
<gene>
    <name evidence="14" type="ORF">BRAA05T21773Z</name>
</gene>
<dbReference type="Pfam" id="PF00067">
    <property type="entry name" value="p450"/>
    <property type="match status" value="2"/>
</dbReference>
<keyword evidence="7" id="KW-1133">Transmembrane helix</keyword>
<dbReference type="GO" id="GO:0005506">
    <property type="term" value="F:iron ion binding"/>
    <property type="evidence" value="ECO:0007669"/>
    <property type="project" value="InterPro"/>
</dbReference>
<evidence type="ECO:0000256" key="6">
    <source>
        <dbReference type="ARBA" id="ARBA00022723"/>
    </source>
</evidence>
<keyword evidence="11" id="KW-0472">Membrane</keyword>
<dbReference type="PRINTS" id="PR00463">
    <property type="entry name" value="EP450I"/>
</dbReference>
<dbReference type="FunFam" id="1.10.630.10:FF:000019">
    <property type="entry name" value="Cytochrome P450 family protein"/>
    <property type="match status" value="1"/>
</dbReference>
<evidence type="ECO:0000256" key="1">
    <source>
        <dbReference type="ARBA" id="ARBA00001971"/>
    </source>
</evidence>
<evidence type="ECO:0000256" key="5">
    <source>
        <dbReference type="ARBA" id="ARBA00022692"/>
    </source>
</evidence>
<dbReference type="GO" id="GO:0016705">
    <property type="term" value="F:oxidoreductase activity, acting on paired donors, with incorporation or reduction of molecular oxygen"/>
    <property type="evidence" value="ECO:0007669"/>
    <property type="project" value="InterPro"/>
</dbReference>
<name>A0A3P5YZ15_BRACM</name>
<accession>A0A3P5YZ15</accession>
<dbReference type="SUPFAM" id="SSF48264">
    <property type="entry name" value="Cytochrome P450"/>
    <property type="match status" value="1"/>
</dbReference>